<feature type="signal peptide" evidence="1">
    <location>
        <begin position="1"/>
        <end position="20"/>
    </location>
</feature>
<keyword evidence="3" id="KW-1185">Reference proteome</keyword>
<dbReference type="EMBL" id="JAAAMG010000032">
    <property type="protein sequence ID" value="NDW07581.1"/>
    <property type="molecule type" value="Genomic_DNA"/>
</dbReference>
<protein>
    <submittedName>
        <fullName evidence="2">Uncharacterized protein</fullName>
    </submittedName>
</protein>
<evidence type="ECO:0000313" key="2">
    <source>
        <dbReference type="EMBL" id="NDW07581.1"/>
    </source>
</evidence>
<accession>A0A6N9T8L7</accession>
<keyword evidence="1" id="KW-0732">Signal</keyword>
<feature type="chain" id="PRO_5026654400" evidence="1">
    <location>
        <begin position="21"/>
        <end position="296"/>
    </location>
</feature>
<comment type="caution">
    <text evidence="2">The sequence shown here is derived from an EMBL/GenBank/DDBJ whole genome shotgun (WGS) entry which is preliminary data.</text>
</comment>
<dbReference type="Proteomes" id="UP000469011">
    <property type="component" value="Unassembled WGS sequence"/>
</dbReference>
<proteinExistence type="predicted"/>
<dbReference type="RefSeq" id="WP_163466038.1">
    <property type="nucleotide sequence ID" value="NZ_JAAAMG010000032.1"/>
</dbReference>
<evidence type="ECO:0000256" key="1">
    <source>
        <dbReference type="SAM" id="SignalP"/>
    </source>
</evidence>
<gene>
    <name evidence="2" type="ORF">GTK09_24515</name>
</gene>
<evidence type="ECO:0000313" key="3">
    <source>
        <dbReference type="Proteomes" id="UP000469011"/>
    </source>
</evidence>
<sequence length="296" mass="31855">MPISKPAAFGLILALLPIHAAEAEWRQSRTGDWKAAYSCDAREETCVALTCEPGRNARFGLWSTQFAAVDPGDMRQVGRFEIDVDGAATSFPVEDGEYLSEKRVIFWPMDRQFLRDVEGGTTLSLRGWGDPRIDLRDNEGSIGRTLEGCSVVDPASVDARKPDADLLRSAAVDAGDGLSLLKNVMPSDAACERSGEGASCRVGETANSSLNSLLAQFDGGSGDITIRAEIAHGIGDHEGYRDRLYDILAGFEIPQSFADRCLLQGAVTLDVAGYGVECDSYTPPNATIATFRIGRL</sequence>
<organism evidence="2 3">
    <name type="scientific">Jiella pacifica</name>
    <dbReference type="NCBI Taxonomy" id="2696469"/>
    <lineage>
        <taxon>Bacteria</taxon>
        <taxon>Pseudomonadati</taxon>
        <taxon>Pseudomonadota</taxon>
        <taxon>Alphaproteobacteria</taxon>
        <taxon>Hyphomicrobiales</taxon>
        <taxon>Aurantimonadaceae</taxon>
        <taxon>Jiella</taxon>
    </lineage>
</organism>
<name>A0A6N9T8L7_9HYPH</name>
<dbReference type="AlphaFoldDB" id="A0A6N9T8L7"/>
<reference evidence="2 3" key="1">
    <citation type="submission" date="2020-01" db="EMBL/GenBank/DDBJ databases">
        <title>Jiella pacifica sp. nov.</title>
        <authorList>
            <person name="Xue Z."/>
            <person name="Zhu S."/>
            <person name="Chen J."/>
            <person name="Yang J."/>
        </authorList>
    </citation>
    <scope>NUCLEOTIDE SEQUENCE [LARGE SCALE GENOMIC DNA]</scope>
    <source>
        <strain evidence="2 3">40Bstr34</strain>
    </source>
</reference>